<dbReference type="InterPro" id="IPR011701">
    <property type="entry name" value="MFS"/>
</dbReference>
<dbReference type="GeneID" id="30175567"/>
<feature type="compositionally biased region" description="Polar residues" evidence="5">
    <location>
        <begin position="634"/>
        <end position="650"/>
    </location>
</feature>
<dbReference type="AlphaFoldDB" id="A0A1B9HU66"/>
<evidence type="ECO:0000313" key="10">
    <source>
        <dbReference type="Proteomes" id="UP000094020"/>
    </source>
</evidence>
<reference evidence="8" key="1">
    <citation type="submission" date="2013-07" db="EMBL/GenBank/DDBJ databases">
        <title>The Genome Sequence of Cryptococcus pinus CBS10737.</title>
        <authorList>
            <consortium name="The Broad Institute Genome Sequencing Platform"/>
            <person name="Cuomo C."/>
            <person name="Litvintseva A."/>
            <person name="Chen Y."/>
            <person name="Heitman J."/>
            <person name="Sun S."/>
            <person name="Springer D."/>
            <person name="Dromer F."/>
            <person name="Young S.K."/>
            <person name="Zeng Q."/>
            <person name="Gargeya S."/>
            <person name="Fitzgerald M."/>
            <person name="Abouelleil A."/>
            <person name="Alvarado L."/>
            <person name="Berlin A.M."/>
            <person name="Chapman S.B."/>
            <person name="Dewar J."/>
            <person name="Goldberg J."/>
            <person name="Griggs A."/>
            <person name="Gujja S."/>
            <person name="Hansen M."/>
            <person name="Howarth C."/>
            <person name="Imamovic A."/>
            <person name="Larimer J."/>
            <person name="McCowan C."/>
            <person name="Murphy C."/>
            <person name="Pearson M."/>
            <person name="Priest M."/>
            <person name="Roberts A."/>
            <person name="Saif S."/>
            <person name="Shea T."/>
            <person name="Sykes S."/>
            <person name="Wortman J."/>
            <person name="Nusbaum C."/>
            <person name="Birren B."/>
        </authorList>
    </citation>
    <scope>NUCLEOTIDE SEQUENCE [LARGE SCALE GENOMIC DNA]</scope>
    <source>
        <strain evidence="8">CBS 10737</strain>
    </source>
</reference>
<name>A0A1B9HU66_9TREE</name>
<dbReference type="CDD" id="cd17323">
    <property type="entry name" value="MFS_Tpo1_MDR_like"/>
    <property type="match status" value="1"/>
</dbReference>
<reference evidence="8" key="3">
    <citation type="submission" date="2016-07" db="EMBL/GenBank/DDBJ databases">
        <title>Evolution of pathogenesis and genome organization in the Tremellales.</title>
        <authorList>
            <person name="Cuomo C."/>
            <person name="Litvintseva A."/>
            <person name="Heitman J."/>
            <person name="Chen Y."/>
            <person name="Sun S."/>
            <person name="Springer D."/>
            <person name="Dromer F."/>
            <person name="Young S."/>
            <person name="Zeng Q."/>
            <person name="Chapman S."/>
            <person name="Gujja S."/>
            <person name="Saif S."/>
            <person name="Birren B."/>
        </authorList>
    </citation>
    <scope>NUCLEOTIDE SEQUENCE</scope>
    <source>
        <strain evidence="8">CBS 10737</strain>
    </source>
</reference>
<organism evidence="8">
    <name type="scientific">Kwoniella pini CBS 10737</name>
    <dbReference type="NCBI Taxonomy" id="1296096"/>
    <lineage>
        <taxon>Eukaryota</taxon>
        <taxon>Fungi</taxon>
        <taxon>Dikarya</taxon>
        <taxon>Basidiomycota</taxon>
        <taxon>Agaricomycotina</taxon>
        <taxon>Tremellomycetes</taxon>
        <taxon>Tremellales</taxon>
        <taxon>Cryptococcaceae</taxon>
        <taxon>Kwoniella</taxon>
    </lineage>
</organism>
<comment type="subcellular location">
    <subcellularLocation>
        <location evidence="1">Membrane</location>
        <topology evidence="1">Multi-pass membrane protein</topology>
    </subcellularLocation>
</comment>
<dbReference type="InterPro" id="IPR020846">
    <property type="entry name" value="MFS_dom"/>
</dbReference>
<keyword evidence="3 6" id="KW-1133">Transmembrane helix</keyword>
<feature type="transmembrane region" description="Helical" evidence="6">
    <location>
        <begin position="217"/>
        <end position="234"/>
    </location>
</feature>
<dbReference type="RefSeq" id="XP_019008030.1">
    <property type="nucleotide sequence ID" value="XM_019158892.1"/>
</dbReference>
<dbReference type="GO" id="GO:0022857">
    <property type="term" value="F:transmembrane transporter activity"/>
    <property type="evidence" value="ECO:0007669"/>
    <property type="project" value="InterPro"/>
</dbReference>
<feature type="domain" description="Major facilitator superfamily (MFS) profile" evidence="7">
    <location>
        <begin position="151"/>
        <end position="565"/>
    </location>
</feature>
<evidence type="ECO:0000256" key="1">
    <source>
        <dbReference type="ARBA" id="ARBA00004141"/>
    </source>
</evidence>
<dbReference type="PROSITE" id="PS50850">
    <property type="entry name" value="MFS"/>
    <property type="match status" value="1"/>
</dbReference>
<evidence type="ECO:0000256" key="3">
    <source>
        <dbReference type="ARBA" id="ARBA00022989"/>
    </source>
</evidence>
<evidence type="ECO:0000313" key="8">
    <source>
        <dbReference type="EMBL" id="OCF46811.1"/>
    </source>
</evidence>
<dbReference type="Pfam" id="PF07690">
    <property type="entry name" value="MFS_1"/>
    <property type="match status" value="1"/>
</dbReference>
<feature type="region of interest" description="Disordered" evidence="5">
    <location>
        <begin position="1"/>
        <end position="35"/>
    </location>
</feature>
<dbReference type="GO" id="GO:0005886">
    <property type="term" value="C:plasma membrane"/>
    <property type="evidence" value="ECO:0007669"/>
    <property type="project" value="TreeGrafter"/>
</dbReference>
<evidence type="ECO:0000259" key="7">
    <source>
        <dbReference type="PROSITE" id="PS50850"/>
    </source>
</evidence>
<dbReference type="PANTHER" id="PTHR23502">
    <property type="entry name" value="MAJOR FACILITATOR SUPERFAMILY"/>
    <property type="match status" value="1"/>
</dbReference>
<dbReference type="Gene3D" id="1.20.1250.20">
    <property type="entry name" value="MFS general substrate transporter like domains"/>
    <property type="match status" value="1"/>
</dbReference>
<feature type="transmembrane region" description="Helical" evidence="6">
    <location>
        <begin position="479"/>
        <end position="500"/>
    </location>
</feature>
<feature type="transmembrane region" description="Helical" evidence="6">
    <location>
        <begin position="370"/>
        <end position="392"/>
    </location>
</feature>
<gene>
    <name evidence="8" type="ORF">I206_07198</name>
    <name evidence="9" type="ORF">I206_106394</name>
</gene>
<feature type="compositionally biased region" description="Low complexity" evidence="5">
    <location>
        <begin position="602"/>
        <end position="613"/>
    </location>
</feature>
<keyword evidence="2 6" id="KW-0812">Transmembrane</keyword>
<feature type="transmembrane region" description="Helical" evidence="6">
    <location>
        <begin position="512"/>
        <end position="533"/>
    </location>
</feature>
<feature type="transmembrane region" description="Helical" evidence="6">
    <location>
        <begin position="539"/>
        <end position="561"/>
    </location>
</feature>
<evidence type="ECO:0000256" key="6">
    <source>
        <dbReference type="SAM" id="Phobius"/>
    </source>
</evidence>
<feature type="transmembrane region" description="Helical" evidence="6">
    <location>
        <begin position="186"/>
        <end position="205"/>
    </location>
</feature>
<reference evidence="9" key="2">
    <citation type="submission" date="2013-07" db="EMBL/GenBank/DDBJ databases">
        <authorList>
            <consortium name="The Broad Institute Genome Sequencing Platform"/>
            <person name="Cuomo C."/>
            <person name="Litvintseva A."/>
            <person name="Chen Y."/>
            <person name="Heitman J."/>
            <person name="Sun S."/>
            <person name="Springer D."/>
            <person name="Dromer F."/>
            <person name="Young S.K."/>
            <person name="Zeng Q."/>
            <person name="Gargeya S."/>
            <person name="Fitzgerald M."/>
            <person name="Abouelleil A."/>
            <person name="Alvarado L."/>
            <person name="Berlin A.M."/>
            <person name="Chapman S.B."/>
            <person name="Dewar J."/>
            <person name="Goldberg J."/>
            <person name="Griggs A."/>
            <person name="Gujja S."/>
            <person name="Hansen M."/>
            <person name="Howarth C."/>
            <person name="Imamovic A."/>
            <person name="Larimer J."/>
            <person name="McCowan C."/>
            <person name="Murphy C."/>
            <person name="Pearson M."/>
            <person name="Priest M."/>
            <person name="Roberts A."/>
            <person name="Saif S."/>
            <person name="Shea T."/>
            <person name="Sykes S."/>
            <person name="Wortman J."/>
            <person name="Nusbaum C."/>
            <person name="Birren B."/>
        </authorList>
    </citation>
    <scope>NUCLEOTIDE SEQUENCE</scope>
    <source>
        <strain evidence="9">CBS 10737</strain>
    </source>
</reference>
<dbReference type="OrthoDB" id="3066029at2759"/>
<feature type="transmembrane region" description="Helical" evidence="6">
    <location>
        <begin position="449"/>
        <end position="467"/>
    </location>
</feature>
<dbReference type="EMBL" id="CP144527">
    <property type="protein sequence ID" value="WWC72432.1"/>
    <property type="molecule type" value="Genomic_DNA"/>
</dbReference>
<feature type="region of interest" description="Disordered" evidence="5">
    <location>
        <begin position="596"/>
        <end position="659"/>
    </location>
</feature>
<evidence type="ECO:0000256" key="4">
    <source>
        <dbReference type="ARBA" id="ARBA00023136"/>
    </source>
</evidence>
<keyword evidence="4 6" id="KW-0472">Membrane</keyword>
<dbReference type="EMBL" id="KI894015">
    <property type="protein sequence ID" value="OCF46811.1"/>
    <property type="molecule type" value="Genomic_DNA"/>
</dbReference>
<dbReference type="STRING" id="1296096.A0A1B9HU66"/>
<evidence type="ECO:0000256" key="2">
    <source>
        <dbReference type="ARBA" id="ARBA00022692"/>
    </source>
</evidence>
<reference evidence="9" key="4">
    <citation type="submission" date="2024-02" db="EMBL/GenBank/DDBJ databases">
        <title>Comparative genomics of Cryptococcus and Kwoniella reveals pathogenesis evolution and contrasting modes of karyotype evolution via chromosome fusion or intercentromeric recombination.</title>
        <authorList>
            <person name="Coelho M.A."/>
            <person name="David-Palma M."/>
            <person name="Shea T."/>
            <person name="Bowers K."/>
            <person name="McGinley-Smith S."/>
            <person name="Mohammad A.W."/>
            <person name="Gnirke A."/>
            <person name="Yurkov A.M."/>
            <person name="Nowrousian M."/>
            <person name="Sun S."/>
            <person name="Cuomo C.A."/>
            <person name="Heitman J."/>
        </authorList>
    </citation>
    <scope>NUCLEOTIDE SEQUENCE</scope>
    <source>
        <strain evidence="9">CBS 10737</strain>
    </source>
</reference>
<feature type="transmembrane region" description="Helical" evidence="6">
    <location>
        <begin position="279"/>
        <end position="298"/>
    </location>
</feature>
<protein>
    <submittedName>
        <fullName evidence="8">Dityrosine transporter</fullName>
    </submittedName>
</protein>
<keyword evidence="10" id="KW-1185">Reference proteome</keyword>
<dbReference type="Proteomes" id="UP000094020">
    <property type="component" value="Chromosome 9"/>
</dbReference>
<evidence type="ECO:0000256" key="5">
    <source>
        <dbReference type="SAM" id="MobiDB-lite"/>
    </source>
</evidence>
<feature type="transmembrane region" description="Helical" evidence="6">
    <location>
        <begin position="151"/>
        <end position="174"/>
    </location>
</feature>
<dbReference type="InterPro" id="IPR036259">
    <property type="entry name" value="MFS_trans_sf"/>
</dbReference>
<accession>A0A1B9HU66</accession>
<proteinExistence type="predicted"/>
<sequence length="678" mass="75088">MSIDQSLNSNTNINLNSDSPSSSTSTLHSSNQIHYNNNNKNIEKMLNSSSSNEHDIKSKDYGINDKVEELNTKLPIEVEIEIEEEFSKPPSFISIQNNLILNSEREIQLNSNEKNIDSSNLTITKEKEIELIDGRPKDVYDRFTKSQKNRILAIVSYSAIIAPMTSSIFLPSIPQMAEQLNTTAEIINYTVAVFIIIIGIAPVFWSPFAGFYGRRPVYLASMPIMVISSIGVALSKNVGSLTGTRIIQGIGSSCFLSVGAGSIGDIFRPTERSRGMSMFYMVALLGPAISPALAGIFTEYTSAGWRSCQYFLGGMGALSVFAVFFFLPETSHPPLPHDLLKKEQNKKFVWYFCNPLSSLGLLRWPNILLATFISSVAMIDTYVILVPLSSVFKERYKLHNLAIVGSLYLSSGAGNILGSKLIGPWADKVVIKQIAKRGYRRPEDRLKTGYLGAFILMPLSALGYGWLVEYGAGGIAPPLVMVFLNGLSLMFVVAPLNTYLVDAMQSRSAEVIAVNNCIRYIFSAAASACVLPIANSIGWGLTLTICTILTWISAIALMLLYKYGDKWREKSNLKYCINVNVKKEEKEEEETIEIKGKDEESNISSNNQNNQIIRKSNEDEINDEHPIELEKIKNNTTTRPSHIKRQNSNNKNKKELPNVEQVLKRTISLSGASVHGGG</sequence>
<feature type="transmembrane region" description="Helical" evidence="6">
    <location>
        <begin position="310"/>
        <end position="327"/>
    </location>
</feature>
<dbReference type="KEGG" id="kpin:30175567"/>
<feature type="compositionally biased region" description="Basic and acidic residues" evidence="5">
    <location>
        <begin position="615"/>
        <end position="633"/>
    </location>
</feature>
<dbReference type="PANTHER" id="PTHR23502:SF64">
    <property type="entry name" value="TRANSPORTER, PUTATIVE (AFU_ORTHOLOGUE AFUA_3G11760)-RELATED"/>
    <property type="match status" value="1"/>
</dbReference>
<dbReference type="SUPFAM" id="SSF103473">
    <property type="entry name" value="MFS general substrate transporter"/>
    <property type="match status" value="1"/>
</dbReference>
<evidence type="ECO:0000313" key="9">
    <source>
        <dbReference type="EMBL" id="WWC72432.1"/>
    </source>
</evidence>